<dbReference type="HAMAP" id="MF_00925">
    <property type="entry name" value="OM_assembly_BamE"/>
    <property type="match status" value="1"/>
</dbReference>
<dbReference type="GO" id="GO:1990063">
    <property type="term" value="C:Bam protein complex"/>
    <property type="evidence" value="ECO:0007669"/>
    <property type="project" value="TreeGrafter"/>
</dbReference>
<comment type="subcellular location">
    <subcellularLocation>
        <location evidence="4">Cell outer membrane</location>
    </subcellularLocation>
</comment>
<keyword evidence="2 4" id="KW-0472">Membrane</keyword>
<dbReference type="RefSeq" id="WP_423213247.1">
    <property type="nucleotide sequence ID" value="NZ_SGXC01000003.1"/>
</dbReference>
<organism evidence="7 8">
    <name type="scientific">Pigmentiphaga kullae</name>
    <dbReference type="NCBI Taxonomy" id="151784"/>
    <lineage>
        <taxon>Bacteria</taxon>
        <taxon>Pseudomonadati</taxon>
        <taxon>Pseudomonadota</taxon>
        <taxon>Betaproteobacteria</taxon>
        <taxon>Burkholderiales</taxon>
        <taxon>Alcaligenaceae</taxon>
        <taxon>Pigmentiphaga</taxon>
    </lineage>
</organism>
<keyword evidence="1 4" id="KW-0732">Signal</keyword>
<evidence type="ECO:0000256" key="1">
    <source>
        <dbReference type="ARBA" id="ARBA00022729"/>
    </source>
</evidence>
<keyword evidence="7" id="KW-0449">Lipoprotein</keyword>
<feature type="compositionally biased region" description="Low complexity" evidence="5">
    <location>
        <begin position="141"/>
        <end position="154"/>
    </location>
</feature>
<comment type="subunit">
    <text evidence="4">Part of the Bam complex.</text>
</comment>
<dbReference type="PANTHER" id="PTHR37482">
    <property type="entry name" value="OUTER MEMBRANE PROTEIN ASSEMBLY FACTOR BAME"/>
    <property type="match status" value="1"/>
</dbReference>
<evidence type="ECO:0000259" key="6">
    <source>
        <dbReference type="Pfam" id="PF04355"/>
    </source>
</evidence>
<evidence type="ECO:0000313" key="8">
    <source>
        <dbReference type="Proteomes" id="UP000292445"/>
    </source>
</evidence>
<proteinExistence type="inferred from homology"/>
<gene>
    <name evidence="4" type="primary">bamE</name>
    <name evidence="7" type="ORF">EV675_5402</name>
</gene>
<dbReference type="Gene3D" id="3.30.1450.10">
    <property type="match status" value="1"/>
</dbReference>
<name>A0A4Q7N9D3_9BURK</name>
<dbReference type="InterPro" id="IPR007450">
    <property type="entry name" value="BamE_dom"/>
</dbReference>
<dbReference type="Proteomes" id="UP000292445">
    <property type="component" value="Unassembled WGS sequence"/>
</dbReference>
<comment type="similarity">
    <text evidence="4">Belongs to the BamE family.</text>
</comment>
<keyword evidence="8" id="KW-1185">Reference proteome</keyword>
<dbReference type="InterPro" id="IPR037873">
    <property type="entry name" value="BamE-like"/>
</dbReference>
<comment type="caution">
    <text evidence="7">The sequence shown here is derived from an EMBL/GenBank/DDBJ whole genome shotgun (WGS) entry which is preliminary data.</text>
</comment>
<evidence type="ECO:0000313" key="7">
    <source>
        <dbReference type="EMBL" id="RZS78745.1"/>
    </source>
</evidence>
<comment type="function">
    <text evidence="4">Part of the outer membrane protein assembly complex, which is involved in assembly and insertion of beta-barrel proteins into the outer membrane.</text>
</comment>
<feature type="domain" description="Outer membrane protein assembly factor BamE" evidence="6">
    <location>
        <begin position="51"/>
        <end position="120"/>
    </location>
</feature>
<dbReference type="Pfam" id="PF04355">
    <property type="entry name" value="BamE"/>
    <property type="match status" value="1"/>
</dbReference>
<feature type="compositionally biased region" description="Low complexity" evidence="5">
    <location>
        <begin position="168"/>
        <end position="179"/>
    </location>
</feature>
<dbReference type="PANTHER" id="PTHR37482:SF1">
    <property type="entry name" value="OUTER MEMBRANE PROTEIN ASSEMBLY FACTOR BAME"/>
    <property type="match status" value="1"/>
</dbReference>
<evidence type="ECO:0000256" key="2">
    <source>
        <dbReference type="ARBA" id="ARBA00023136"/>
    </source>
</evidence>
<evidence type="ECO:0000256" key="3">
    <source>
        <dbReference type="ARBA" id="ARBA00023237"/>
    </source>
</evidence>
<reference evidence="7 8" key="1">
    <citation type="submission" date="2019-02" db="EMBL/GenBank/DDBJ databases">
        <title>Genomic Encyclopedia of Type Strains, Phase IV (KMG-IV): sequencing the most valuable type-strain genomes for metagenomic binning, comparative biology and taxonomic classification.</title>
        <authorList>
            <person name="Goeker M."/>
        </authorList>
    </citation>
    <scope>NUCLEOTIDE SEQUENCE [LARGE SCALE GENOMIC DNA]</scope>
    <source>
        <strain evidence="7 8">K24</strain>
    </source>
</reference>
<dbReference type="AlphaFoldDB" id="A0A4Q7N9D3"/>
<dbReference type="GO" id="GO:0043165">
    <property type="term" value="P:Gram-negative-bacterium-type cell outer membrane assembly"/>
    <property type="evidence" value="ECO:0007669"/>
    <property type="project" value="UniProtKB-UniRule"/>
</dbReference>
<keyword evidence="3 4" id="KW-0998">Cell outer membrane</keyword>
<accession>A0A4Q7N9D3</accession>
<dbReference type="GO" id="GO:0051205">
    <property type="term" value="P:protein insertion into membrane"/>
    <property type="evidence" value="ECO:0007669"/>
    <property type="project" value="UniProtKB-UniRule"/>
</dbReference>
<dbReference type="GO" id="GO:0030674">
    <property type="term" value="F:protein-macromolecule adaptor activity"/>
    <property type="evidence" value="ECO:0007669"/>
    <property type="project" value="TreeGrafter"/>
</dbReference>
<sequence length="203" mass="21898">MPNALISFIHGHAGTLRRLAPAALLGLAACSSVNNYVPNFVKPYRADVQQGNWLTQEQVELLRPGMTREQVRFALGSPTLTSIFHSDRWDYPYLFTPGHGQTEERRFTVYFANDRLERWTGDEQPARQPFQQKDTRKALGAATQPAQQAPNAAPLTVDGNASSPSLDPGSAPAVATPVAPVAPPATAPSGDEAPAQPATNTKE</sequence>
<protein>
    <recommendedName>
        <fullName evidence="4">Outer membrane protein assembly factor BamE</fullName>
    </recommendedName>
</protein>
<dbReference type="EMBL" id="SGXC01000003">
    <property type="protein sequence ID" value="RZS78745.1"/>
    <property type="molecule type" value="Genomic_DNA"/>
</dbReference>
<dbReference type="InterPro" id="IPR026592">
    <property type="entry name" value="BamE"/>
</dbReference>
<evidence type="ECO:0000256" key="5">
    <source>
        <dbReference type="SAM" id="MobiDB-lite"/>
    </source>
</evidence>
<feature type="region of interest" description="Disordered" evidence="5">
    <location>
        <begin position="120"/>
        <end position="203"/>
    </location>
</feature>
<evidence type="ECO:0000256" key="4">
    <source>
        <dbReference type="HAMAP-Rule" id="MF_00925"/>
    </source>
</evidence>